<sequence>MELSFVQPQSTISVLQPITGTINNIIVTTLPVGQEYGTGSAAALESQVKNLSRTPPRDIRLGDVLVALPEGERAVVAYKPGKETTEDGFQPLHLGYVLAITETVIRSVIGSIKLYTPNDAPLF</sequence>
<accession>A0ABR1VKY1</accession>
<keyword evidence="2" id="KW-1185">Reference proteome</keyword>
<evidence type="ECO:0000313" key="1">
    <source>
        <dbReference type="EMBL" id="KAK8071904.1"/>
    </source>
</evidence>
<protein>
    <submittedName>
        <fullName evidence="1">Uncharacterized protein</fullName>
    </submittedName>
</protein>
<evidence type="ECO:0000313" key="2">
    <source>
        <dbReference type="Proteomes" id="UP001446871"/>
    </source>
</evidence>
<gene>
    <name evidence="1" type="ORF">PG996_005252</name>
</gene>
<dbReference type="Proteomes" id="UP001446871">
    <property type="component" value="Unassembled WGS sequence"/>
</dbReference>
<reference evidence="1 2" key="1">
    <citation type="submission" date="2023-01" db="EMBL/GenBank/DDBJ databases">
        <title>Analysis of 21 Apiospora genomes using comparative genomics revels a genus with tremendous synthesis potential of carbohydrate active enzymes and secondary metabolites.</title>
        <authorList>
            <person name="Sorensen T."/>
        </authorList>
    </citation>
    <scope>NUCLEOTIDE SEQUENCE [LARGE SCALE GENOMIC DNA]</scope>
    <source>
        <strain evidence="1 2">CBS 83171</strain>
    </source>
</reference>
<organism evidence="1 2">
    <name type="scientific">Apiospora saccharicola</name>
    <dbReference type="NCBI Taxonomy" id="335842"/>
    <lineage>
        <taxon>Eukaryota</taxon>
        <taxon>Fungi</taxon>
        <taxon>Dikarya</taxon>
        <taxon>Ascomycota</taxon>
        <taxon>Pezizomycotina</taxon>
        <taxon>Sordariomycetes</taxon>
        <taxon>Xylariomycetidae</taxon>
        <taxon>Amphisphaeriales</taxon>
        <taxon>Apiosporaceae</taxon>
        <taxon>Apiospora</taxon>
    </lineage>
</organism>
<dbReference type="EMBL" id="JAQQWM010000003">
    <property type="protein sequence ID" value="KAK8071904.1"/>
    <property type="molecule type" value="Genomic_DNA"/>
</dbReference>
<comment type="caution">
    <text evidence="1">The sequence shown here is derived from an EMBL/GenBank/DDBJ whole genome shotgun (WGS) entry which is preliminary data.</text>
</comment>
<name>A0ABR1VKY1_9PEZI</name>
<proteinExistence type="predicted"/>